<evidence type="ECO:0000313" key="2">
    <source>
        <dbReference type="Proteomes" id="UP000267142"/>
    </source>
</evidence>
<gene>
    <name evidence="1" type="primary">19</name>
    <name evidence="1" type="ORF">SEA_BURRO_19</name>
</gene>
<evidence type="ECO:0000313" key="1">
    <source>
        <dbReference type="EMBL" id="AYD86162.1"/>
    </source>
</evidence>
<proteinExistence type="predicted"/>
<dbReference type="GeneID" id="55611829"/>
<dbReference type="Proteomes" id="UP000267142">
    <property type="component" value="Segment"/>
</dbReference>
<name>A0A386KL60_9CAUD</name>
<sequence>MSDDIEETSDVQDILNSNVQINQVPNANRFIPQDYQQQLMDQMRVNSPTTNFFPSVQQQRMPRDPQTSYNASMAWDRVLQEVDVMIVRRGLAQQIESNDVIVDNGTQYLLLPMGWAQPLMKLLEVIGRYGKPEGREILTQQELADLMAQTTAALRDGRGQMIPSHIRQMAPPGMPVYSADAIFIALSILRMMP</sequence>
<reference evidence="1 2" key="1">
    <citation type="submission" date="2018-08" db="EMBL/GenBank/DDBJ databases">
        <authorList>
            <person name="Solberg C.E."/>
            <person name="Bonilla J.A."/>
            <person name="Klyczek K."/>
            <person name="Garlena R.A."/>
            <person name="Russell D.A."/>
            <person name="Pope W.H."/>
            <person name="Jacobs-Sera D."/>
            <person name="Hatfull G.F."/>
        </authorList>
    </citation>
    <scope>NUCLEOTIDE SEQUENCE [LARGE SCALE GENOMIC DNA]</scope>
</reference>
<accession>A0A386KL60</accession>
<dbReference type="KEGG" id="vg:55611829"/>
<keyword evidence="2" id="KW-1185">Reference proteome</keyword>
<organism evidence="1 2">
    <name type="scientific">Microbacterium phage Burro</name>
    <dbReference type="NCBI Taxonomy" id="2315703"/>
    <lineage>
        <taxon>Viruses</taxon>
        <taxon>Duplodnaviria</taxon>
        <taxon>Heunggongvirae</taxon>
        <taxon>Uroviricota</taxon>
        <taxon>Caudoviricetes</taxon>
        <taxon>Burrovirus</taxon>
        <taxon>Burrovirus burro</taxon>
    </lineage>
</organism>
<dbReference type="RefSeq" id="YP_009841638.1">
    <property type="nucleotide sequence ID" value="NC_048733.1"/>
</dbReference>
<protein>
    <submittedName>
        <fullName evidence="1">Uncharacterized protein</fullName>
    </submittedName>
</protein>
<dbReference type="EMBL" id="MH825698">
    <property type="protein sequence ID" value="AYD86162.1"/>
    <property type="molecule type" value="Genomic_DNA"/>
</dbReference>